<keyword evidence="4" id="KW-0342">GTP-binding</keyword>
<evidence type="ECO:0000313" key="8">
    <source>
        <dbReference type="EMBL" id="PAV29402.1"/>
    </source>
</evidence>
<dbReference type="PANTHER" id="PTHR10465">
    <property type="entry name" value="TRANSMEMBRANE GTPASE FZO1"/>
    <property type="match status" value="1"/>
</dbReference>
<evidence type="ECO:0000256" key="4">
    <source>
        <dbReference type="ARBA" id="ARBA00023134"/>
    </source>
</evidence>
<dbReference type="EMBL" id="NPOA01000007">
    <property type="protein sequence ID" value="PAV29402.1"/>
    <property type="molecule type" value="Genomic_DNA"/>
</dbReference>
<dbReference type="Pfam" id="PF00350">
    <property type="entry name" value="Dynamin_N"/>
    <property type="match status" value="2"/>
</dbReference>
<keyword evidence="6" id="KW-0175">Coiled coil</keyword>
<evidence type="ECO:0000313" key="9">
    <source>
        <dbReference type="Proteomes" id="UP000218887"/>
    </source>
</evidence>
<evidence type="ECO:0000256" key="2">
    <source>
        <dbReference type="ARBA" id="ARBA00022741"/>
    </source>
</evidence>
<comment type="subcellular location">
    <subcellularLocation>
        <location evidence="1">Membrane</location>
    </subcellularLocation>
</comment>
<keyword evidence="9" id="KW-1185">Reference proteome</keyword>
<keyword evidence="2" id="KW-0547">Nucleotide-binding</keyword>
<protein>
    <recommendedName>
        <fullName evidence="7">Dynamin N-terminal domain-containing protein</fullName>
    </recommendedName>
</protein>
<dbReference type="GO" id="GO:0003924">
    <property type="term" value="F:GTPase activity"/>
    <property type="evidence" value="ECO:0007669"/>
    <property type="project" value="InterPro"/>
</dbReference>
<comment type="caution">
    <text evidence="8">The sequence shown here is derived from an EMBL/GenBank/DDBJ whole genome shotgun (WGS) entry which is preliminary data.</text>
</comment>
<dbReference type="PANTHER" id="PTHR10465:SF0">
    <property type="entry name" value="SARCALUMENIN"/>
    <property type="match status" value="1"/>
</dbReference>
<dbReference type="InterPro" id="IPR045063">
    <property type="entry name" value="Dynamin_N"/>
</dbReference>
<evidence type="ECO:0000256" key="1">
    <source>
        <dbReference type="ARBA" id="ARBA00004370"/>
    </source>
</evidence>
<feature type="domain" description="Dynamin N-terminal" evidence="7">
    <location>
        <begin position="49"/>
        <end position="203"/>
    </location>
</feature>
<dbReference type="AlphaFoldDB" id="A0A2A2ICU3"/>
<dbReference type="SUPFAM" id="SSF52540">
    <property type="entry name" value="P-loop containing nucleoside triphosphate hydrolases"/>
    <property type="match status" value="2"/>
</dbReference>
<evidence type="ECO:0000259" key="7">
    <source>
        <dbReference type="Pfam" id="PF00350"/>
    </source>
</evidence>
<reference evidence="8 9" key="1">
    <citation type="submission" date="2017-08" db="EMBL/GenBank/DDBJ databases">
        <title>Virgibacillus indicus sp. nov. and Virgibacillus profoundi sp. nov, two moderately halophilic bacteria isolated from marine sediment by using the Microfluidic Streak Plate.</title>
        <authorList>
            <person name="Xu B."/>
            <person name="Hu B."/>
            <person name="Wang J."/>
            <person name="Zhu Y."/>
            <person name="Huang L."/>
            <person name="Du W."/>
            <person name="Huang Y."/>
        </authorList>
    </citation>
    <scope>NUCLEOTIDE SEQUENCE [LARGE SCALE GENOMIC DNA]</scope>
    <source>
        <strain evidence="8 9">IO3-P3-H5</strain>
    </source>
</reference>
<evidence type="ECO:0000256" key="3">
    <source>
        <dbReference type="ARBA" id="ARBA00022801"/>
    </source>
</evidence>
<dbReference type="InterPro" id="IPR027417">
    <property type="entry name" value="P-loop_NTPase"/>
</dbReference>
<feature type="domain" description="Dynamin N-terminal" evidence="7">
    <location>
        <begin position="626"/>
        <end position="850"/>
    </location>
</feature>
<dbReference type="RefSeq" id="WP_095655605.1">
    <property type="nucleotide sequence ID" value="NZ_NPOA01000007.1"/>
</dbReference>
<evidence type="ECO:0000256" key="5">
    <source>
        <dbReference type="ARBA" id="ARBA00023136"/>
    </source>
</evidence>
<accession>A0A2A2ICU3</accession>
<keyword evidence="5" id="KW-0472">Membrane</keyword>
<keyword evidence="3" id="KW-0378">Hydrolase</keyword>
<dbReference type="InterPro" id="IPR027094">
    <property type="entry name" value="Mitofusin_fam"/>
</dbReference>
<gene>
    <name evidence="8" type="ORF">CIL05_11075</name>
</gene>
<name>A0A2A2ICU3_9BACI</name>
<dbReference type="GO" id="GO:0016020">
    <property type="term" value="C:membrane"/>
    <property type="evidence" value="ECO:0007669"/>
    <property type="project" value="UniProtKB-SubCell"/>
</dbReference>
<evidence type="ECO:0000256" key="6">
    <source>
        <dbReference type="SAM" id="Coils"/>
    </source>
</evidence>
<dbReference type="OrthoDB" id="5477114at2"/>
<proteinExistence type="predicted"/>
<dbReference type="Proteomes" id="UP000218887">
    <property type="component" value="Unassembled WGS sequence"/>
</dbReference>
<feature type="coiled-coil region" evidence="6">
    <location>
        <begin position="287"/>
        <end position="317"/>
    </location>
</feature>
<dbReference type="Gene3D" id="3.40.50.300">
    <property type="entry name" value="P-loop containing nucleotide triphosphate hydrolases"/>
    <property type="match status" value="2"/>
</dbReference>
<dbReference type="CDD" id="cd09912">
    <property type="entry name" value="DLP_2"/>
    <property type="match status" value="2"/>
</dbReference>
<sequence length="1207" mass="139147">MIELETNQTKTSLTHLAAYHKLMLANDDEQSANKIRELYVKLDKNELMISFAGHFSAGKSSMINALLSKDILPKSPIPTSANIVKINSGDGVARVFFHHDHPVEYKEPYDLDMIKDYSKDKDSIKKIEISTAEQIVPVGCSLVDTPGIDAADDADRVMTEASLHLVDVLFYVMDYNHVQSEVNLQFLKALQEKSIPFYVIINQIDKHDEEELAFSKFSHSIKQTFDQWQIFPECVFYSSLLDPDAKHNQFIEIKEKLFSIMEKEKDLFFNLDQSVIQVIKEHKRYLQQKYEENLSQYVSDESELENNFARIDELEENRFILQSEPDEIEKLFQNELNNTLKNAYLMPADLRDKATAFLKSQQSDFKVGLFSSKRKTAEEREGRLAAFVGPLQENMETALQWKLRDKFTNLVKDYKLSDPEVQKQIHNLSVVYTGDKLVELIKPGAKVTGDSVLNYTNDVSADIKQQFKYKARTLLTDVQRVIQSTNKDKLTKIEKELQDLYQKKSLRVKQDAIKTELAEKFEEIDMVPDASNPDEEAWNLLQRYLEADHTQIMPADLPIKLEKFKENNIQLNEIEEKINEPTQSVNHVLESINKTIQTIEGLPGFQAIINDLEGKHDRLNNRTYTIALFGAFSAGKSSFANALLGERVLPVSPNPTTATVNRITPVTNNFGHGTVAVTLKNEDMLIKDIELITKQFSPPATNLEGLLNWIQDNQIQQNSKLNNMYQAYLQAMLTGYHLNKEFIGKTRTITLDEFAAFVTDETKACYTESIDLYYDCSITRQGITLVDTPGADSVNARHTNVAFEYIKHADAILYVTYYNHALSHADKNFLMQLGRVKEAFELDKMFFIVNAADLAKDEEELQLVTNYVQEQLIKLGIRFPKLYPVSSRQSLENKLDNHTLNNEMQLFEDEFYHFIHNDLAAITVQSALWDINRTSQSMQEYMRSVNLDEKEKETYRKDLLAEKTVLVDHIEKFETGVYKEQITQKVEKQLYYVMERLGIRFHDLFKESFNPTTITETGKSANHQLRTSLDNLLGYTSFELRQELQAVSLRMESFVKTLLVEVHNGMKSKSSETGGTLFYPDLSPQELETPDYKEAFESIDMKRFDKALAGFKGTKSFFAKNEKEVMKENIYQELEPIAEEYIYENKLIMDDAYINQWSHLIDEMKEAAKHHLDNQMNNKLEVLTSAVDMKVLTEKNKSLLEILKSYR</sequence>
<organism evidence="8 9">
    <name type="scientific">Virgibacillus profundi</name>
    <dbReference type="NCBI Taxonomy" id="2024555"/>
    <lineage>
        <taxon>Bacteria</taxon>
        <taxon>Bacillati</taxon>
        <taxon>Bacillota</taxon>
        <taxon>Bacilli</taxon>
        <taxon>Bacillales</taxon>
        <taxon>Bacillaceae</taxon>
        <taxon>Virgibacillus</taxon>
    </lineage>
</organism>
<dbReference type="GO" id="GO:0005525">
    <property type="term" value="F:GTP binding"/>
    <property type="evidence" value="ECO:0007669"/>
    <property type="project" value="UniProtKB-KW"/>
</dbReference>